<dbReference type="InterPro" id="IPR045066">
    <property type="entry name" value="Beta_CA_cladeB"/>
</dbReference>
<dbReference type="EC" id="4.2.1.1" evidence="3 8"/>
<comment type="similarity">
    <text evidence="2 8">Belongs to the beta-class carbonic anhydrase family.</text>
</comment>
<reference evidence="9" key="1">
    <citation type="journal article" date="2017" name="Nature">
        <title>The genome of Chenopodium quinoa.</title>
        <authorList>
            <person name="Jarvis D.E."/>
            <person name="Ho Y.S."/>
            <person name="Lightfoot D.J."/>
            <person name="Schmoeckel S.M."/>
            <person name="Li B."/>
            <person name="Borm T.J.A."/>
            <person name="Ohyanagi H."/>
            <person name="Mineta K."/>
            <person name="Michell C.T."/>
            <person name="Saber N."/>
            <person name="Kharbatia N.M."/>
            <person name="Rupper R.R."/>
            <person name="Sharp A.R."/>
            <person name="Dally N."/>
            <person name="Boughton B.A."/>
            <person name="Woo Y.H."/>
            <person name="Gao G."/>
            <person name="Schijlen E.G.W.M."/>
            <person name="Guo X."/>
            <person name="Momin A.A."/>
            <person name="Negrao S."/>
            <person name="Al-Babili S."/>
            <person name="Gehring C."/>
            <person name="Roessner U."/>
            <person name="Jung C."/>
            <person name="Murphy K."/>
            <person name="Arold S.T."/>
            <person name="Gojobori T."/>
            <person name="van der Linden C.G."/>
            <person name="van Loo E.N."/>
            <person name="Jellen E.N."/>
            <person name="Maughan P.J."/>
            <person name="Tester M."/>
        </authorList>
    </citation>
    <scope>NUCLEOTIDE SEQUENCE [LARGE SCALE GENOMIC DNA]</scope>
    <source>
        <strain evidence="9">cv. PI 614886</strain>
    </source>
</reference>
<dbReference type="CDD" id="cd00884">
    <property type="entry name" value="beta_CA_cladeB"/>
    <property type="match status" value="1"/>
</dbReference>
<dbReference type="Pfam" id="PF00484">
    <property type="entry name" value="Pro_CA"/>
    <property type="match status" value="1"/>
</dbReference>
<keyword evidence="5 8" id="KW-0456">Lyase</keyword>
<dbReference type="GO" id="GO:0004089">
    <property type="term" value="F:carbonate dehydratase activity"/>
    <property type="evidence" value="ECO:0007669"/>
    <property type="project" value="UniProtKB-UniRule"/>
</dbReference>
<accession>A0A803LFZ5</accession>
<evidence type="ECO:0000313" key="10">
    <source>
        <dbReference type="Proteomes" id="UP000596660"/>
    </source>
</evidence>
<evidence type="ECO:0000256" key="3">
    <source>
        <dbReference type="ARBA" id="ARBA00012925"/>
    </source>
</evidence>
<dbReference type="AlphaFoldDB" id="A0A803LFZ5"/>
<comment type="cofactor">
    <cofactor evidence="7">
        <name>Zn(2+)</name>
        <dbReference type="ChEBI" id="CHEBI:29105"/>
    </cofactor>
    <text evidence="7">Binds 1 zinc ion per subunit.</text>
</comment>
<keyword evidence="7" id="KW-0479">Metal-binding</keyword>
<evidence type="ECO:0000256" key="7">
    <source>
        <dbReference type="PIRSR" id="PIRSR601765-1"/>
    </source>
</evidence>
<dbReference type="EnsemblPlants" id="AUR62012892-RA">
    <property type="protein sequence ID" value="AUR62012892-RA:cds"/>
    <property type="gene ID" value="AUR62012892"/>
</dbReference>
<feature type="binding site" evidence="7">
    <location>
        <position position="122"/>
    </location>
    <ligand>
        <name>Zn(2+)</name>
        <dbReference type="ChEBI" id="CHEBI:29105"/>
    </ligand>
</feature>
<keyword evidence="4 7" id="KW-0862">Zinc</keyword>
<gene>
    <name evidence="9" type="primary">LOC110738050</name>
</gene>
<reference evidence="9" key="2">
    <citation type="submission" date="2021-03" db="UniProtKB">
        <authorList>
            <consortium name="EnsemblPlants"/>
        </authorList>
    </citation>
    <scope>IDENTIFICATION</scope>
</reference>
<dbReference type="FunFam" id="3.40.1050.10:FF:000003">
    <property type="entry name" value="Carbonic anhydrase"/>
    <property type="match status" value="1"/>
</dbReference>
<dbReference type="InterPro" id="IPR036874">
    <property type="entry name" value="Carbonic_anhydrase_sf"/>
</dbReference>
<dbReference type="PANTHER" id="PTHR11002">
    <property type="entry name" value="CARBONIC ANHYDRASE"/>
    <property type="match status" value="1"/>
</dbReference>
<dbReference type="PROSITE" id="PS00704">
    <property type="entry name" value="PROK_CO2_ANHYDRASE_1"/>
    <property type="match status" value="1"/>
</dbReference>
<dbReference type="PANTHER" id="PTHR11002:SF12">
    <property type="entry name" value="CARBONIC ANHYDRASE"/>
    <property type="match status" value="1"/>
</dbReference>
<dbReference type="Gramene" id="AUR62012892-RA">
    <property type="protein sequence ID" value="AUR62012892-RA:cds"/>
    <property type="gene ID" value="AUR62012892"/>
</dbReference>
<dbReference type="GeneID" id="110738050"/>
<feature type="binding site" evidence="7">
    <location>
        <position position="179"/>
    </location>
    <ligand>
        <name>Zn(2+)</name>
        <dbReference type="ChEBI" id="CHEBI:29105"/>
    </ligand>
</feature>
<dbReference type="KEGG" id="cqi:110738050"/>
<dbReference type="InterPro" id="IPR015892">
    <property type="entry name" value="Carbonic_anhydrase_CS"/>
</dbReference>
<evidence type="ECO:0000256" key="5">
    <source>
        <dbReference type="ARBA" id="ARBA00023239"/>
    </source>
</evidence>
<comment type="function">
    <text evidence="1 8">Reversible hydration of carbon dioxide.</text>
</comment>
<dbReference type="Gene3D" id="3.40.1050.10">
    <property type="entry name" value="Carbonic anhydrase"/>
    <property type="match status" value="1"/>
</dbReference>
<name>A0A803LFZ5_CHEQI</name>
<dbReference type="SUPFAM" id="SSF53056">
    <property type="entry name" value="beta-carbonic anhydrase, cab"/>
    <property type="match status" value="1"/>
</dbReference>
<dbReference type="RefSeq" id="XP_021774108.1">
    <property type="nucleotide sequence ID" value="XM_021918416.1"/>
</dbReference>
<dbReference type="InterPro" id="IPR001765">
    <property type="entry name" value="Carbonic_anhydrase"/>
</dbReference>
<dbReference type="GO" id="GO:0008270">
    <property type="term" value="F:zinc ion binding"/>
    <property type="evidence" value="ECO:0007669"/>
    <property type="project" value="UniProtKB-UniRule"/>
</dbReference>
<evidence type="ECO:0000256" key="2">
    <source>
        <dbReference type="ARBA" id="ARBA00006217"/>
    </source>
</evidence>
<dbReference type="GO" id="GO:0015976">
    <property type="term" value="P:carbon utilization"/>
    <property type="evidence" value="ECO:0007669"/>
    <property type="project" value="InterPro"/>
</dbReference>
<protein>
    <recommendedName>
        <fullName evidence="3 8">Carbonic anhydrase</fullName>
        <ecNumber evidence="3 8">4.2.1.1</ecNumber>
    </recommendedName>
    <alternativeName>
        <fullName evidence="8">Carbonate dehydratase</fullName>
    </alternativeName>
</protein>
<proteinExistence type="inferred from homology"/>
<dbReference type="Proteomes" id="UP000596660">
    <property type="component" value="Unplaced"/>
</dbReference>
<dbReference type="OMA" id="YDFVEGY"/>
<evidence type="ECO:0000256" key="4">
    <source>
        <dbReference type="ARBA" id="ARBA00022833"/>
    </source>
</evidence>
<dbReference type="OrthoDB" id="10248475at2759"/>
<dbReference type="SMART" id="SM00947">
    <property type="entry name" value="Pro_CA"/>
    <property type="match status" value="1"/>
</dbReference>
<feature type="binding site" evidence="7">
    <location>
        <position position="120"/>
    </location>
    <ligand>
        <name>Zn(2+)</name>
        <dbReference type="ChEBI" id="CHEBI:29105"/>
    </ligand>
</feature>
<evidence type="ECO:0000256" key="6">
    <source>
        <dbReference type="ARBA" id="ARBA00048348"/>
    </source>
</evidence>
<organism evidence="9 10">
    <name type="scientific">Chenopodium quinoa</name>
    <name type="common">Quinoa</name>
    <dbReference type="NCBI Taxonomy" id="63459"/>
    <lineage>
        <taxon>Eukaryota</taxon>
        <taxon>Viridiplantae</taxon>
        <taxon>Streptophyta</taxon>
        <taxon>Embryophyta</taxon>
        <taxon>Tracheophyta</taxon>
        <taxon>Spermatophyta</taxon>
        <taxon>Magnoliopsida</taxon>
        <taxon>eudicotyledons</taxon>
        <taxon>Gunneridae</taxon>
        <taxon>Pentapetalae</taxon>
        <taxon>Caryophyllales</taxon>
        <taxon>Chenopodiaceae</taxon>
        <taxon>Chenopodioideae</taxon>
        <taxon>Atripliceae</taxon>
        <taxon>Chenopodium</taxon>
    </lineage>
</organism>
<evidence type="ECO:0000256" key="8">
    <source>
        <dbReference type="RuleBase" id="RU003956"/>
    </source>
</evidence>
<evidence type="ECO:0000313" key="9">
    <source>
        <dbReference type="EnsemblPlants" id="AUR62012892-RA:cds"/>
    </source>
</evidence>
<feature type="binding site" evidence="7">
    <location>
        <position position="182"/>
    </location>
    <ligand>
        <name>Zn(2+)</name>
        <dbReference type="ChEBI" id="CHEBI:29105"/>
    </ligand>
</feature>
<comment type="catalytic activity">
    <reaction evidence="6 8">
        <text>hydrogencarbonate + H(+) = CO2 + H2O</text>
        <dbReference type="Rhea" id="RHEA:10748"/>
        <dbReference type="ChEBI" id="CHEBI:15377"/>
        <dbReference type="ChEBI" id="CHEBI:15378"/>
        <dbReference type="ChEBI" id="CHEBI:16526"/>
        <dbReference type="ChEBI" id="CHEBI:17544"/>
        <dbReference type="EC" id="4.2.1.1"/>
    </reaction>
</comment>
<keyword evidence="10" id="KW-1185">Reference proteome</keyword>
<evidence type="ECO:0000256" key="1">
    <source>
        <dbReference type="ARBA" id="ARBA00002904"/>
    </source>
</evidence>
<sequence>MTSLRSLSLSSSLDFPNNSAIFGSTLKLGENELTILRLSTNSSKINPVLRLKASRISLELTKEAGNIKENMSEDTLNGRDPFCTMKQRFLTFKKEKYLGNIEHYQNLAETQSPKFTVIACADSRVCPSNILGFQPGEAFTVRNVANLVPPFETGPSETKAALEFSVNALEVENILVVGHSRCGGIRALMSMEDVEEEDSRSFIKSWVIFGKNARVSTKSVASNLHLDQQCRHCEKESINHSLMNLLTYPWIKERVAKGTLSLHGGYYNFVDGTFEKWTLDYNHNVEDGHTCSVKSREFWS</sequence>